<dbReference type="PANTHER" id="PTHR33498:SF1">
    <property type="entry name" value="TRANSPOSASE FOR INSERTION SEQUENCE ELEMENT IS1557"/>
    <property type="match status" value="1"/>
</dbReference>
<proteinExistence type="predicted"/>
<evidence type="ECO:0000259" key="2">
    <source>
        <dbReference type="Pfam" id="PF13542"/>
    </source>
</evidence>
<dbReference type="Proteomes" id="UP000824058">
    <property type="component" value="Unassembled WGS sequence"/>
</dbReference>
<dbReference type="AlphaFoldDB" id="A0A9D2JUH6"/>
<accession>A0A9D2JUH6</accession>
<reference evidence="4" key="2">
    <citation type="submission" date="2021-04" db="EMBL/GenBank/DDBJ databases">
        <authorList>
            <person name="Gilroy R."/>
        </authorList>
    </citation>
    <scope>NUCLEOTIDE SEQUENCE</scope>
    <source>
        <strain evidence="4">ChiBcolR9-63</strain>
    </source>
</reference>
<feature type="domain" description="Transposase IS204/IS1001/IS1096/IS1165 zinc-finger" evidence="3">
    <location>
        <begin position="40"/>
        <end position="85"/>
    </location>
</feature>
<sequence>MEHFNTITKLLGMKDQNITINDIVDCQTHKEIIASLDYDVPNCPACGTKMGKYDFQKASKIPYLDCVSFKCRILLKKRRFRCSNCRKMQVAETSLIKKNHQIPTILNQKIAQKLIKKTSMTKIAEELSVSTSTVIRMLNEFQFKTNLNHLPTVLSWDEYSFKKGKMSFIAQDFDNKNIIAILDGRTQAVVRNHFLRYHRKVRKRVQFITMDMYSPY</sequence>
<dbReference type="EMBL" id="DXBD01000009">
    <property type="protein sequence ID" value="HIZ67072.1"/>
    <property type="molecule type" value="Genomic_DNA"/>
</dbReference>
<protein>
    <submittedName>
        <fullName evidence="4">Transposase family protein</fullName>
    </submittedName>
</protein>
<dbReference type="Pfam" id="PF14690">
    <property type="entry name" value="Zn_ribbon_ISL3"/>
    <property type="match status" value="1"/>
</dbReference>
<evidence type="ECO:0000259" key="1">
    <source>
        <dbReference type="Pfam" id="PF01610"/>
    </source>
</evidence>
<organism evidence="4 5">
    <name type="scientific">Candidatus Streptococcus faecavium</name>
    <dbReference type="NCBI Taxonomy" id="2838763"/>
    <lineage>
        <taxon>Bacteria</taxon>
        <taxon>Bacillati</taxon>
        <taxon>Bacillota</taxon>
        <taxon>Bacilli</taxon>
        <taxon>Lactobacillales</taxon>
        <taxon>Streptococcaceae</taxon>
        <taxon>Streptococcus</taxon>
    </lineage>
</organism>
<name>A0A9D2JUH6_9STRE</name>
<dbReference type="InterPro" id="IPR029261">
    <property type="entry name" value="Transposase_Znf"/>
</dbReference>
<dbReference type="Pfam" id="PF01610">
    <property type="entry name" value="DDE_Tnp_ISL3"/>
    <property type="match status" value="1"/>
</dbReference>
<dbReference type="InterPro" id="IPR047951">
    <property type="entry name" value="Transpos_ISL3"/>
</dbReference>
<feature type="domain" description="Transposase IS204/IS1001/IS1096/IS1165 helix-turn-helix" evidence="2">
    <location>
        <begin position="92"/>
        <end position="140"/>
    </location>
</feature>
<gene>
    <name evidence="4" type="ORF">H9965_01110</name>
</gene>
<dbReference type="Pfam" id="PF13542">
    <property type="entry name" value="HTH_Tnp_ISL3"/>
    <property type="match status" value="1"/>
</dbReference>
<reference evidence="4" key="1">
    <citation type="journal article" date="2021" name="PeerJ">
        <title>Extensive microbial diversity within the chicken gut microbiome revealed by metagenomics and culture.</title>
        <authorList>
            <person name="Gilroy R."/>
            <person name="Ravi A."/>
            <person name="Getino M."/>
            <person name="Pursley I."/>
            <person name="Horton D.L."/>
            <person name="Alikhan N.F."/>
            <person name="Baker D."/>
            <person name="Gharbi K."/>
            <person name="Hall N."/>
            <person name="Watson M."/>
            <person name="Adriaenssens E.M."/>
            <person name="Foster-Nyarko E."/>
            <person name="Jarju S."/>
            <person name="Secka A."/>
            <person name="Antonio M."/>
            <person name="Oren A."/>
            <person name="Chaudhuri R.R."/>
            <person name="La Ragione R."/>
            <person name="Hildebrand F."/>
            <person name="Pallen M.J."/>
        </authorList>
    </citation>
    <scope>NUCLEOTIDE SEQUENCE</scope>
    <source>
        <strain evidence="4">ChiBcolR9-63</strain>
    </source>
</reference>
<evidence type="ECO:0000313" key="5">
    <source>
        <dbReference type="Proteomes" id="UP000824058"/>
    </source>
</evidence>
<evidence type="ECO:0000313" key="4">
    <source>
        <dbReference type="EMBL" id="HIZ67072.1"/>
    </source>
</evidence>
<evidence type="ECO:0000259" key="3">
    <source>
        <dbReference type="Pfam" id="PF14690"/>
    </source>
</evidence>
<dbReference type="PANTHER" id="PTHR33498">
    <property type="entry name" value="TRANSPOSASE FOR INSERTION SEQUENCE ELEMENT IS1557"/>
    <property type="match status" value="1"/>
</dbReference>
<dbReference type="InterPro" id="IPR002560">
    <property type="entry name" value="Transposase_DDE"/>
</dbReference>
<feature type="domain" description="Transposase IS204/IS1001/IS1096/IS1165 DDE" evidence="1">
    <location>
        <begin position="155"/>
        <end position="216"/>
    </location>
</feature>
<dbReference type="InterPro" id="IPR032877">
    <property type="entry name" value="Transposase_HTH"/>
</dbReference>
<comment type="caution">
    <text evidence="4">The sequence shown here is derived from an EMBL/GenBank/DDBJ whole genome shotgun (WGS) entry which is preliminary data.</text>
</comment>